<comment type="caution">
    <text evidence="1">The sequence shown here is derived from an EMBL/GenBank/DDBJ whole genome shotgun (WGS) entry which is preliminary data.</text>
</comment>
<dbReference type="Proteomes" id="UP000645257">
    <property type="component" value="Unassembled WGS sequence"/>
</dbReference>
<evidence type="ECO:0000313" key="2">
    <source>
        <dbReference type="Proteomes" id="UP000645257"/>
    </source>
</evidence>
<gene>
    <name evidence="1" type="ORF">GCM10011289_00820</name>
</gene>
<sequence>MHREIFLFFPAPPSFSSLSFVQGVSRLFDGSSSSLASRFLGARRAGTVRPFCSGSDEGMPAAGAFLAQLRCVRASWNGALGFHRTLALRNTLNELKNSLRDGSEAAGSALTARAFHDARFRREDLRALRKLRLRCQKSGVGSESRAQPATVLRHHDFQALAMLACMDVAIYQVACAQGDDRRTEGSRYASIREQLNQPDNDARLTYGRTGEGKSVLNYQQALFDWMEGKRADFPAL</sequence>
<dbReference type="AlphaFoldDB" id="A0A918U710"/>
<keyword evidence="2" id="KW-1185">Reference proteome</keyword>
<reference evidence="1" key="1">
    <citation type="journal article" date="2014" name="Int. J. Syst. Evol. Microbiol.">
        <title>Complete genome sequence of Corynebacterium casei LMG S-19264T (=DSM 44701T), isolated from a smear-ripened cheese.</title>
        <authorList>
            <consortium name="US DOE Joint Genome Institute (JGI-PGF)"/>
            <person name="Walter F."/>
            <person name="Albersmeier A."/>
            <person name="Kalinowski J."/>
            <person name="Ruckert C."/>
        </authorList>
    </citation>
    <scope>NUCLEOTIDE SEQUENCE</scope>
    <source>
        <strain evidence="1">KCTC 32182</strain>
    </source>
</reference>
<reference evidence="1" key="2">
    <citation type="submission" date="2020-09" db="EMBL/GenBank/DDBJ databases">
        <authorList>
            <person name="Sun Q."/>
            <person name="Kim S."/>
        </authorList>
    </citation>
    <scope>NUCLEOTIDE SEQUENCE</scope>
    <source>
        <strain evidence="1">KCTC 32182</strain>
    </source>
</reference>
<organism evidence="1 2">
    <name type="scientific">Paludibacterium paludis</name>
    <dbReference type="NCBI Taxonomy" id="1225769"/>
    <lineage>
        <taxon>Bacteria</taxon>
        <taxon>Pseudomonadati</taxon>
        <taxon>Pseudomonadota</taxon>
        <taxon>Betaproteobacteria</taxon>
        <taxon>Neisseriales</taxon>
        <taxon>Chromobacteriaceae</taxon>
        <taxon>Paludibacterium</taxon>
    </lineage>
</organism>
<proteinExistence type="predicted"/>
<protein>
    <submittedName>
        <fullName evidence="1">Uncharacterized protein</fullName>
    </submittedName>
</protein>
<evidence type="ECO:0000313" key="1">
    <source>
        <dbReference type="EMBL" id="GGY02514.1"/>
    </source>
</evidence>
<accession>A0A918U710</accession>
<dbReference type="EMBL" id="BMYX01000001">
    <property type="protein sequence ID" value="GGY02514.1"/>
    <property type="molecule type" value="Genomic_DNA"/>
</dbReference>
<name>A0A918U710_9NEIS</name>